<accession>A0ABW7HTA4</accession>
<comment type="similarity">
    <text evidence="2">Belongs to the beta-class carbonic anhydrase family.</text>
</comment>
<evidence type="ECO:0000256" key="1">
    <source>
        <dbReference type="ARBA" id="ARBA00001947"/>
    </source>
</evidence>
<comment type="caution">
    <text evidence="8">The sequence shown here is derived from an EMBL/GenBank/DDBJ whole genome shotgun (WGS) entry which is preliminary data.</text>
</comment>
<dbReference type="RefSeq" id="WP_394631153.1">
    <property type="nucleotide sequence ID" value="NZ_BAABEN010000002.1"/>
</dbReference>
<evidence type="ECO:0000256" key="7">
    <source>
        <dbReference type="ARBA" id="ARBA00048348"/>
    </source>
</evidence>
<comment type="cofactor">
    <cofactor evidence="1">
        <name>Zn(2+)</name>
        <dbReference type="ChEBI" id="CHEBI:29105"/>
    </cofactor>
</comment>
<dbReference type="CDD" id="cd03379">
    <property type="entry name" value="beta_CA_cladeD"/>
    <property type="match status" value="1"/>
</dbReference>
<reference evidence="8 9" key="1">
    <citation type="submission" date="2024-10" db="EMBL/GenBank/DDBJ databases">
        <authorList>
            <person name="Cho J.-C."/>
        </authorList>
    </citation>
    <scope>NUCLEOTIDE SEQUENCE [LARGE SCALE GENOMIC DNA]</scope>
    <source>
        <strain evidence="8 9">KCTC29696</strain>
    </source>
</reference>
<dbReference type="InterPro" id="IPR036874">
    <property type="entry name" value="Carbonic_anhydrase_sf"/>
</dbReference>
<keyword evidence="5" id="KW-0862">Zinc</keyword>
<evidence type="ECO:0000313" key="8">
    <source>
        <dbReference type="EMBL" id="MFH0249121.1"/>
    </source>
</evidence>
<dbReference type="SUPFAM" id="SSF53056">
    <property type="entry name" value="beta-carbonic anhydrase, cab"/>
    <property type="match status" value="1"/>
</dbReference>
<evidence type="ECO:0000256" key="3">
    <source>
        <dbReference type="ARBA" id="ARBA00012925"/>
    </source>
</evidence>
<dbReference type="Gene3D" id="3.40.1050.10">
    <property type="entry name" value="Carbonic anhydrase"/>
    <property type="match status" value="1"/>
</dbReference>
<dbReference type="EMBL" id="JBIHMK010000041">
    <property type="protein sequence ID" value="MFH0249121.1"/>
    <property type="molecule type" value="Genomic_DNA"/>
</dbReference>
<evidence type="ECO:0000313" key="9">
    <source>
        <dbReference type="Proteomes" id="UP001607069"/>
    </source>
</evidence>
<evidence type="ECO:0000256" key="6">
    <source>
        <dbReference type="ARBA" id="ARBA00024993"/>
    </source>
</evidence>
<evidence type="ECO:0000256" key="5">
    <source>
        <dbReference type="ARBA" id="ARBA00022833"/>
    </source>
</evidence>
<sequence>MTTLTTQQSATDAYLAHNSARAASPREPLPMPPARRTAVVTCMDARLDVYGLLGLSPGDSHVFRNAGGIVTQDVIRSLAVSQRLLGTREILLVHHTDCGMATFTDEEFLGAVERDTGARPDWEPGSFTDAADSVRESMARVHASPFVPHKDSVRGFVLDLGTELLQEVHAKTPVA</sequence>
<dbReference type="Pfam" id="PF00484">
    <property type="entry name" value="Pro_CA"/>
    <property type="match status" value="1"/>
</dbReference>
<dbReference type="InterPro" id="IPR001765">
    <property type="entry name" value="Carbonic_anhydrase"/>
</dbReference>
<proteinExistence type="inferred from homology"/>
<evidence type="ECO:0000256" key="2">
    <source>
        <dbReference type="ARBA" id="ARBA00006217"/>
    </source>
</evidence>
<dbReference type="Proteomes" id="UP001607069">
    <property type="component" value="Unassembled WGS sequence"/>
</dbReference>
<dbReference type="PANTHER" id="PTHR43175">
    <property type="entry name" value="CARBONIC ANHYDRASE"/>
    <property type="match status" value="1"/>
</dbReference>
<organism evidence="8 9">
    <name type="scientific">Streptomyces chitinivorans</name>
    <dbReference type="NCBI Taxonomy" id="1257027"/>
    <lineage>
        <taxon>Bacteria</taxon>
        <taxon>Bacillati</taxon>
        <taxon>Actinomycetota</taxon>
        <taxon>Actinomycetes</taxon>
        <taxon>Kitasatosporales</taxon>
        <taxon>Streptomycetaceae</taxon>
        <taxon>Streptomyces</taxon>
    </lineage>
</organism>
<comment type="function">
    <text evidence="6">Catalyzes the reversible hydration of carbon dioxide to form bicarbonate.</text>
</comment>
<keyword evidence="9" id="KW-1185">Reference proteome</keyword>
<keyword evidence="4" id="KW-0479">Metal-binding</keyword>
<protein>
    <recommendedName>
        <fullName evidence="3">carbonic anhydrase</fullName>
        <ecNumber evidence="3">4.2.1.1</ecNumber>
    </recommendedName>
</protein>
<gene>
    <name evidence="8" type="ORF">ACG5V6_12960</name>
</gene>
<evidence type="ECO:0000256" key="4">
    <source>
        <dbReference type="ARBA" id="ARBA00022723"/>
    </source>
</evidence>
<dbReference type="SMART" id="SM00947">
    <property type="entry name" value="Pro_CA"/>
    <property type="match status" value="1"/>
</dbReference>
<comment type="catalytic activity">
    <reaction evidence="7">
        <text>hydrogencarbonate + H(+) = CO2 + H2O</text>
        <dbReference type="Rhea" id="RHEA:10748"/>
        <dbReference type="ChEBI" id="CHEBI:15377"/>
        <dbReference type="ChEBI" id="CHEBI:15378"/>
        <dbReference type="ChEBI" id="CHEBI:16526"/>
        <dbReference type="ChEBI" id="CHEBI:17544"/>
        <dbReference type="EC" id="4.2.1.1"/>
    </reaction>
</comment>
<name>A0ABW7HTA4_9ACTN</name>
<dbReference type="EC" id="4.2.1.1" evidence="3"/>
<dbReference type="PANTHER" id="PTHR43175:SF3">
    <property type="entry name" value="CARBON DISULFIDE HYDROLASE"/>
    <property type="match status" value="1"/>
</dbReference>